<evidence type="ECO:0000313" key="14">
    <source>
        <dbReference type="Proteomes" id="UP000053260"/>
    </source>
</evidence>
<evidence type="ECO:0000256" key="7">
    <source>
        <dbReference type="ARBA" id="ARBA00023326"/>
    </source>
</evidence>
<keyword evidence="1" id="KW-0732">Signal</keyword>
<evidence type="ECO:0000256" key="11">
    <source>
        <dbReference type="RuleBase" id="RU361186"/>
    </source>
</evidence>
<keyword evidence="7 11" id="KW-0624">Polysaccharide degradation</keyword>
<evidence type="ECO:0000313" key="13">
    <source>
        <dbReference type="EMBL" id="KUO14533.1"/>
    </source>
</evidence>
<dbReference type="OrthoDB" id="309899at2"/>
<feature type="binding site" evidence="9">
    <location>
        <position position="292"/>
    </location>
    <ligand>
        <name>substrate</name>
    </ligand>
</feature>
<dbReference type="EC" id="3.2.1.-" evidence="11"/>
<dbReference type="Proteomes" id="UP000053260">
    <property type="component" value="Unassembled WGS sequence"/>
</dbReference>
<reference evidence="13 14" key="1">
    <citation type="submission" date="2015-10" db="EMBL/GenBank/DDBJ databases">
        <title>Draft genome sequence of Streptomyces sp. RV15, isolated from a marine sponge.</title>
        <authorList>
            <person name="Ruckert C."/>
            <person name="Abdelmohsen U.R."/>
            <person name="Winkler A."/>
            <person name="Hentschel U."/>
            <person name="Kalinowski J."/>
            <person name="Kampfer P."/>
            <person name="Glaeser S."/>
        </authorList>
    </citation>
    <scope>NUCLEOTIDE SEQUENCE [LARGE SCALE GENOMIC DNA]</scope>
    <source>
        <strain evidence="13 14">RV15</strain>
    </source>
</reference>
<comment type="caution">
    <text evidence="13">The sequence shown here is derived from an EMBL/GenBank/DDBJ whole genome shotgun (WGS) entry which is preliminary data.</text>
</comment>
<evidence type="ECO:0000256" key="6">
    <source>
        <dbReference type="ARBA" id="ARBA00023295"/>
    </source>
</evidence>
<feature type="active site" description="Proton acceptor" evidence="8">
    <location>
        <position position="294"/>
    </location>
</feature>
<feature type="binding site" evidence="9">
    <location>
        <position position="218"/>
    </location>
    <ligand>
        <name>substrate</name>
    </ligand>
</feature>
<dbReference type="GO" id="GO:0030245">
    <property type="term" value="P:cellulose catabolic process"/>
    <property type="evidence" value="ECO:0007669"/>
    <property type="project" value="UniProtKB-KW"/>
</dbReference>
<dbReference type="PANTHER" id="PTHR34876:SF4">
    <property type="entry name" value="1,4-BETA-D-GLUCAN CELLOBIOHYDROLASE C-RELATED"/>
    <property type="match status" value="1"/>
</dbReference>
<keyword evidence="2 11" id="KW-0378">Hydrolase</keyword>
<dbReference type="RefSeq" id="WP_067035743.1">
    <property type="nucleotide sequence ID" value="NZ_KQ949136.1"/>
</dbReference>
<dbReference type="SUPFAM" id="SSF51989">
    <property type="entry name" value="Glycosyl hydrolases family 6, cellulases"/>
    <property type="match status" value="1"/>
</dbReference>
<organism evidence="13 14">
    <name type="scientific">Streptomyces dysideae</name>
    <dbReference type="NCBI Taxonomy" id="909626"/>
    <lineage>
        <taxon>Bacteria</taxon>
        <taxon>Bacillati</taxon>
        <taxon>Actinomycetota</taxon>
        <taxon>Actinomycetes</taxon>
        <taxon>Kitasatosporales</taxon>
        <taxon>Streptomycetaceae</taxon>
        <taxon>Streptomyces</taxon>
    </lineage>
</organism>
<evidence type="ECO:0000256" key="4">
    <source>
        <dbReference type="ARBA" id="ARBA00023157"/>
    </source>
</evidence>
<keyword evidence="14" id="KW-1185">Reference proteome</keyword>
<evidence type="ECO:0000256" key="12">
    <source>
        <dbReference type="SAM" id="MobiDB-lite"/>
    </source>
</evidence>
<dbReference type="Gene3D" id="3.20.20.40">
    <property type="entry name" value="1, 4-beta cellobiohydrolase"/>
    <property type="match status" value="1"/>
</dbReference>
<name>A0A101UPJ7_9ACTN</name>
<feature type="binding site" evidence="9">
    <location>
        <position position="187"/>
    </location>
    <ligand>
        <name>substrate</name>
    </ligand>
</feature>
<evidence type="ECO:0000256" key="9">
    <source>
        <dbReference type="PIRSR" id="PIRSR001100-2"/>
    </source>
</evidence>
<proteinExistence type="inferred from homology"/>
<keyword evidence="3 11" id="KW-0136">Cellulose degradation</keyword>
<keyword evidence="6 11" id="KW-0326">Glycosidase</keyword>
<feature type="binding site" evidence="9">
    <location>
        <position position="288"/>
    </location>
    <ligand>
        <name>substrate</name>
    </ligand>
</feature>
<accession>A0A101UPJ7</accession>
<keyword evidence="5 11" id="KW-0119">Carbohydrate metabolism</keyword>
<evidence type="ECO:0000256" key="10">
    <source>
        <dbReference type="PROSITE-ProRule" id="PRU10057"/>
    </source>
</evidence>
<feature type="active site" description="Proton donor" evidence="8 10">
    <location>
        <position position="145"/>
    </location>
</feature>
<feature type="region of interest" description="Disordered" evidence="12">
    <location>
        <begin position="254"/>
        <end position="273"/>
    </location>
</feature>
<dbReference type="PRINTS" id="PR00733">
    <property type="entry name" value="GLHYDRLASE6"/>
</dbReference>
<dbReference type="STRING" id="909626.AQJ91_46265"/>
<dbReference type="PANTHER" id="PTHR34876">
    <property type="match status" value="1"/>
</dbReference>
<sequence length="313" mass="33364">MTVLALLVGITTMTPLLPPLPPRAPLFPASTRFSTGPDTTAERWVRDHPYDSRAAVIAAHISSRPQATWFPDPDPAMTGKQVRKAVAAARAQGAVPTLVPFAVPRRDCEGHSLGGAAGLTAYQQWIDTFARAIGPAPAVVVLEPDALALMDCLTPRERQDRIAALTHASLTLHRHAPNAHLYYDAGHSRWHPAPTIADRLRQAGALRHGDGIALNVSNFNTTGDEAHYGLQIIRALGAPDLGMVIDTSRNGAGPARGTPYCDPPGRRLGHTPTADTDLERVDAYLWVKPPGEADGCAAAPGTFDPQYAYLLAG</sequence>
<keyword evidence="4" id="KW-1015">Disulfide bond</keyword>
<dbReference type="InterPro" id="IPR016288">
    <property type="entry name" value="Beta_cellobiohydrolase"/>
</dbReference>
<evidence type="ECO:0000256" key="5">
    <source>
        <dbReference type="ARBA" id="ARBA00023277"/>
    </source>
</evidence>
<dbReference type="EMBL" id="LMXB01000142">
    <property type="protein sequence ID" value="KUO14533.1"/>
    <property type="molecule type" value="Genomic_DNA"/>
</dbReference>
<evidence type="ECO:0000256" key="2">
    <source>
        <dbReference type="ARBA" id="ARBA00022801"/>
    </source>
</evidence>
<evidence type="ECO:0000256" key="1">
    <source>
        <dbReference type="ARBA" id="ARBA00022729"/>
    </source>
</evidence>
<feature type="binding site" evidence="9">
    <location>
        <position position="69"/>
    </location>
    <ligand>
        <name>substrate</name>
    </ligand>
</feature>
<dbReference type="Pfam" id="PF01341">
    <property type="entry name" value="Glyco_hydro_6"/>
    <property type="match status" value="1"/>
</dbReference>
<evidence type="ECO:0000256" key="8">
    <source>
        <dbReference type="PIRSR" id="PIRSR001100-1"/>
    </source>
</evidence>
<dbReference type="PIRSF" id="PIRSF001100">
    <property type="entry name" value="Beta_cellobiohydrolase"/>
    <property type="match status" value="1"/>
</dbReference>
<dbReference type="AlphaFoldDB" id="A0A101UPJ7"/>
<dbReference type="InterPro" id="IPR036434">
    <property type="entry name" value="Beta_cellobiohydrolase_sf"/>
</dbReference>
<comment type="similarity">
    <text evidence="11">Belongs to the glycosyl hydrolase family 6.</text>
</comment>
<dbReference type="InterPro" id="IPR001524">
    <property type="entry name" value="Glyco_hydro_6_CS"/>
</dbReference>
<dbReference type="GO" id="GO:0004553">
    <property type="term" value="F:hydrolase activity, hydrolyzing O-glycosyl compounds"/>
    <property type="evidence" value="ECO:0007669"/>
    <property type="project" value="InterPro"/>
</dbReference>
<evidence type="ECO:0000256" key="3">
    <source>
        <dbReference type="ARBA" id="ARBA00023001"/>
    </source>
</evidence>
<protein>
    <recommendedName>
        <fullName evidence="11">Glucanase</fullName>
        <ecNumber evidence="11">3.2.1.-</ecNumber>
    </recommendedName>
</protein>
<gene>
    <name evidence="13" type="ORF">AQJ91_46265</name>
</gene>
<feature type="binding site" evidence="9">
    <location>
        <position position="190"/>
    </location>
    <ligand>
        <name>substrate</name>
    </ligand>
</feature>
<dbReference type="PROSITE" id="PS00656">
    <property type="entry name" value="GLYCOSYL_HYDROL_F6_2"/>
    <property type="match status" value="1"/>
</dbReference>